<evidence type="ECO:0000313" key="3">
    <source>
        <dbReference type="EMBL" id="KAL3804777.1"/>
    </source>
</evidence>
<gene>
    <name evidence="3" type="ORF">ACHAWO_013805</name>
</gene>
<dbReference type="Proteomes" id="UP001530400">
    <property type="component" value="Unassembled WGS sequence"/>
</dbReference>
<keyword evidence="2" id="KW-0812">Transmembrane</keyword>
<feature type="compositionally biased region" description="Polar residues" evidence="1">
    <location>
        <begin position="55"/>
        <end position="64"/>
    </location>
</feature>
<evidence type="ECO:0000256" key="2">
    <source>
        <dbReference type="SAM" id="Phobius"/>
    </source>
</evidence>
<dbReference type="EMBL" id="JALLPJ020000029">
    <property type="protein sequence ID" value="KAL3804777.1"/>
    <property type="molecule type" value="Genomic_DNA"/>
</dbReference>
<organism evidence="3 4">
    <name type="scientific">Cyclotella atomus</name>
    <dbReference type="NCBI Taxonomy" id="382360"/>
    <lineage>
        <taxon>Eukaryota</taxon>
        <taxon>Sar</taxon>
        <taxon>Stramenopiles</taxon>
        <taxon>Ochrophyta</taxon>
        <taxon>Bacillariophyta</taxon>
        <taxon>Coscinodiscophyceae</taxon>
        <taxon>Thalassiosirophycidae</taxon>
        <taxon>Stephanodiscales</taxon>
        <taxon>Stephanodiscaceae</taxon>
        <taxon>Cyclotella</taxon>
    </lineage>
</organism>
<comment type="caution">
    <text evidence="3">The sequence shown here is derived from an EMBL/GenBank/DDBJ whole genome shotgun (WGS) entry which is preliminary data.</text>
</comment>
<feature type="transmembrane region" description="Helical" evidence="2">
    <location>
        <begin position="89"/>
        <end position="113"/>
    </location>
</feature>
<reference evidence="3 4" key="1">
    <citation type="submission" date="2024-10" db="EMBL/GenBank/DDBJ databases">
        <title>Updated reference genomes for cyclostephanoid diatoms.</title>
        <authorList>
            <person name="Roberts W.R."/>
            <person name="Alverson A.J."/>
        </authorList>
    </citation>
    <scope>NUCLEOTIDE SEQUENCE [LARGE SCALE GENOMIC DNA]</scope>
    <source>
        <strain evidence="3 4">AJA010-31</strain>
    </source>
</reference>
<dbReference type="AlphaFoldDB" id="A0ABD3QWU1"/>
<keyword evidence="4" id="KW-1185">Reference proteome</keyword>
<keyword evidence="2" id="KW-0472">Membrane</keyword>
<proteinExistence type="predicted"/>
<evidence type="ECO:0000313" key="4">
    <source>
        <dbReference type="Proteomes" id="UP001530400"/>
    </source>
</evidence>
<sequence>MDLGDSNHHSINGSARSDPHALTQSYIEALVARVENLEKAAALDPADESDEPEHSTSPLTIQDNRTKSGLNETFKLPESTFTLLITHEFLSIPFLTGLLACALALFCLTLVLIDEADQGTVDNPFSLPAGVTAPTRITQYVGILIGVLMEEEIPTALEIIGKGMKQDRSQGGVVSMKHILFSSILRLAVGYCFLMALFMTIIQESDVIGILFDVLALEFVERIDDAVYELCKRGFFGRVLRDAARSEHTFTCNTRIREDKNFGTQLNRFIRLTYFLNLLLLLGGLTILVSRQEDGQYRCRSFSVHFGDETWDESYVELENGAREKRLLVYSHFNGIYVENGTHDGKPRYVEQNKERGEPFLSTIPAEILYCQAIESWVFRHEHIRTGHIDNGVQNECDWLLTSPETESYDLIELSNENYWSMWRGVVEKRYEIGITCNECHGPTDCNYHGSCIEQMCRCDEGFFANTKVPAPPYCVSTVAHIHPYNGILLQLIVHSYGFEASKDNETTLHIMHDLKDPEAKYVEFYGRPLYYARNMRNKPIGLMRYGFPSDEETMAATNSSVSELGHYHPQIFDDDDFFQINRATPSFQQLLTNYTFILWYSGRRWYGQLYTPKITPATFAEDEFHAFWANALSGVGYQDNETLIISEPSTEGSPEGLEFYEMRRRNIPASEAAASAYGPFGVLIPLIEAQGAGFFSCLSEVEEEGEVEE</sequence>
<name>A0ABD3QWU1_9STRA</name>
<accession>A0ABD3QWU1</accession>
<keyword evidence="2" id="KW-1133">Transmembrane helix</keyword>
<evidence type="ECO:0000256" key="1">
    <source>
        <dbReference type="SAM" id="MobiDB-lite"/>
    </source>
</evidence>
<protein>
    <submittedName>
        <fullName evidence="3">Uncharacterized protein</fullName>
    </submittedName>
</protein>
<feature type="transmembrane region" description="Helical" evidence="2">
    <location>
        <begin position="179"/>
        <end position="202"/>
    </location>
</feature>
<feature type="region of interest" description="Disordered" evidence="1">
    <location>
        <begin position="42"/>
        <end position="64"/>
    </location>
</feature>